<evidence type="ECO:0000313" key="3">
    <source>
        <dbReference type="EMBL" id="CAI2364712.1"/>
    </source>
</evidence>
<feature type="region of interest" description="Disordered" evidence="2">
    <location>
        <begin position="1076"/>
        <end position="1100"/>
    </location>
</feature>
<organism evidence="3 4">
    <name type="scientific">Euplotes crassus</name>
    <dbReference type="NCBI Taxonomy" id="5936"/>
    <lineage>
        <taxon>Eukaryota</taxon>
        <taxon>Sar</taxon>
        <taxon>Alveolata</taxon>
        <taxon>Ciliophora</taxon>
        <taxon>Intramacronucleata</taxon>
        <taxon>Spirotrichea</taxon>
        <taxon>Hypotrichia</taxon>
        <taxon>Euplotida</taxon>
        <taxon>Euplotidae</taxon>
        <taxon>Moneuplotes</taxon>
    </lineage>
</organism>
<evidence type="ECO:0000256" key="1">
    <source>
        <dbReference type="SAM" id="Coils"/>
    </source>
</evidence>
<feature type="region of interest" description="Disordered" evidence="2">
    <location>
        <begin position="1126"/>
        <end position="1149"/>
    </location>
</feature>
<evidence type="ECO:0000256" key="2">
    <source>
        <dbReference type="SAM" id="MobiDB-lite"/>
    </source>
</evidence>
<feature type="compositionally biased region" description="Basic residues" evidence="2">
    <location>
        <begin position="1126"/>
        <end position="1139"/>
    </location>
</feature>
<accession>A0AAD1XAG6</accession>
<sequence length="1240" mass="144356">MNKSIIDVVDDTRPFSAERPQDAQRHFSPNSLHTLIFSNKFSVKRSNRSSSIARRNLASEGMRYRSLKGNQKRTITNLNSTQPSIAEFNSPQAFMPRRVMQKRRKKSENLRLILSPSVRAGSQNKRKSSIVSEETTREDNLMNEKLNPKIVERWISNTLEDAKYLDIPGIISNPTYKEALTRHSIDRVRYIHHKLLNSLSKHGLGKHSVERLYKGLFVYSIGFNELVKNITKKSSNHFLIQRSIWKVYSILLEFCCKSDYTTLIGQVTQEYLENEQKMKEEFEIKHMESQTFAREIKTRYEELIKSHTKLAQDLKSEKESFKDLEKDFEEKMKIHEEEVSIRLKFENKLNDLHSLHKLLQNLKSKRKSARLHQSKSCSCERADQSKGRFVAIKEKLNTALENKIKSLEVQIEEANIEQITENYTKKLEELDELTLIAKNANIAEREANMKLETAEAHSRKVMDQRRKLELDYMNVSKEMQELNANIETKLQSIKVLERENTNFKIKASQDEIIKKEQEERIDKLYQIIEDNKEKITTMTKSNELLHEELKLAKSQLENMKEEKTNLEEKLELLEKDRLEIKDHSEQLKIFELELYNKVVDKESQLSVANREIDKLTSLISSFEKSQQKLIRKLENSSKSLQSQVKQHSDQVASLNTIIEDQGIQIKLLHSKLDGKQEYMITLQAENSQSQVKISDLMHKIESLEMSSSSLKSTIKTQSTDLTELTSKMKRIKTKCQNQERTITHLTQYKEKVEEVTNAQIQALNDEITHLRNYGDKEKDRVYMTYEDIRSQAYEYKVMCTNQREEIRQISEQVILLTNDKILDTEKITNLKKEVGKLKLDLENIKSENLHLDIKVKDNSDMIEFLKKNLELKSMGLEEYYQKYVAVYMEHYHLKNKHTVLSNRFAQYELIIKTSKSMLEALRNRKNAKVQTDFVKNHDIAIMTNLVWKDISRSGIIPSVSSNRSELSLYPNYKAEENKQKMFKSAMSYNKDLDHEANKLIKFDDSDGQFQLPIVSQKTLGTGEIFGDSKVKFSMMESQLSSIKKVVSRYDSKNSSESADELGVDLFETINQIEQGYTKENSSHKNKKKKRSKSIDIKKTQNNRIGVRAEQILKTSPSLPDYQVQKRKPLMRKKMQKKSTQKPSEKNTVVTKPLGSTKKKLVLHPMGTKSLIRDGSSTQNPITSVPREPSKPMTTKHLKTIQNLPQGDNPLETVNPPKIIKKRTQKLNMKSMIRSAYSRKR</sequence>
<keyword evidence="1" id="KW-0175">Coiled coil</keyword>
<reference evidence="3" key="1">
    <citation type="submission" date="2023-07" db="EMBL/GenBank/DDBJ databases">
        <authorList>
            <consortium name="AG Swart"/>
            <person name="Singh M."/>
            <person name="Singh A."/>
            <person name="Seah K."/>
            <person name="Emmerich C."/>
        </authorList>
    </citation>
    <scope>NUCLEOTIDE SEQUENCE</scope>
    <source>
        <strain evidence="3">DP1</strain>
    </source>
</reference>
<feature type="coiled-coil region" evidence="1">
    <location>
        <begin position="390"/>
        <end position="436"/>
    </location>
</feature>
<comment type="caution">
    <text evidence="3">The sequence shown here is derived from an EMBL/GenBank/DDBJ whole genome shotgun (WGS) entry which is preliminary data.</text>
</comment>
<keyword evidence="4" id="KW-1185">Reference proteome</keyword>
<evidence type="ECO:0000313" key="4">
    <source>
        <dbReference type="Proteomes" id="UP001295684"/>
    </source>
</evidence>
<dbReference type="Proteomes" id="UP001295684">
    <property type="component" value="Unassembled WGS sequence"/>
</dbReference>
<feature type="coiled-coil region" evidence="1">
    <location>
        <begin position="465"/>
        <end position="593"/>
    </location>
</feature>
<gene>
    <name evidence="3" type="ORF">ECRASSUSDP1_LOCUS6058</name>
</gene>
<feature type="coiled-coil region" evidence="1">
    <location>
        <begin position="297"/>
        <end position="338"/>
    </location>
</feature>
<protein>
    <submittedName>
        <fullName evidence="3">Uncharacterized protein</fullName>
    </submittedName>
</protein>
<feature type="region of interest" description="Disordered" evidence="2">
    <location>
        <begin position="1169"/>
        <end position="1193"/>
    </location>
</feature>
<name>A0AAD1XAG6_EUPCR</name>
<dbReference type="Gene3D" id="1.10.287.1490">
    <property type="match status" value="1"/>
</dbReference>
<dbReference type="AlphaFoldDB" id="A0AAD1XAG6"/>
<proteinExistence type="predicted"/>
<feature type="region of interest" description="Disordered" evidence="2">
    <location>
        <begin position="1"/>
        <end position="28"/>
    </location>
</feature>
<dbReference type="EMBL" id="CAMPGE010005870">
    <property type="protein sequence ID" value="CAI2364712.1"/>
    <property type="molecule type" value="Genomic_DNA"/>
</dbReference>